<dbReference type="InterPro" id="IPR007168">
    <property type="entry name" value="Phageshock_PspC_N"/>
</dbReference>
<organism evidence="9 10">
    <name type="scientific">Colwellia chukchiensis</name>
    <dbReference type="NCBI Taxonomy" id="641665"/>
    <lineage>
        <taxon>Bacteria</taxon>
        <taxon>Pseudomonadati</taxon>
        <taxon>Pseudomonadota</taxon>
        <taxon>Gammaproteobacteria</taxon>
        <taxon>Alteromonadales</taxon>
        <taxon>Colwelliaceae</taxon>
        <taxon>Colwellia</taxon>
    </lineage>
</organism>
<dbReference type="GO" id="GO:0005886">
    <property type="term" value="C:plasma membrane"/>
    <property type="evidence" value="ECO:0007669"/>
    <property type="project" value="UniProtKB-SubCell"/>
</dbReference>
<dbReference type="EMBL" id="FOBI01000001">
    <property type="protein sequence ID" value="SEK39194.1"/>
    <property type="molecule type" value="Genomic_DNA"/>
</dbReference>
<proteinExistence type="predicted"/>
<evidence type="ECO:0000256" key="7">
    <source>
        <dbReference type="SAM" id="Phobius"/>
    </source>
</evidence>
<evidence type="ECO:0000313" key="9">
    <source>
        <dbReference type="EMBL" id="SEK39194.1"/>
    </source>
</evidence>
<feature type="compositionally biased region" description="Low complexity" evidence="6">
    <location>
        <begin position="81"/>
        <end position="92"/>
    </location>
</feature>
<keyword evidence="3 7" id="KW-0812">Transmembrane</keyword>
<evidence type="ECO:0000256" key="5">
    <source>
        <dbReference type="ARBA" id="ARBA00023136"/>
    </source>
</evidence>
<feature type="region of interest" description="Disordered" evidence="6">
    <location>
        <begin position="71"/>
        <end position="98"/>
    </location>
</feature>
<dbReference type="InterPro" id="IPR014320">
    <property type="entry name" value="Phageshock_PspC"/>
</dbReference>
<evidence type="ECO:0000256" key="3">
    <source>
        <dbReference type="ARBA" id="ARBA00022692"/>
    </source>
</evidence>
<evidence type="ECO:0000256" key="2">
    <source>
        <dbReference type="ARBA" id="ARBA00022475"/>
    </source>
</evidence>
<evidence type="ECO:0000256" key="1">
    <source>
        <dbReference type="ARBA" id="ARBA00004162"/>
    </source>
</evidence>
<evidence type="ECO:0000256" key="6">
    <source>
        <dbReference type="SAM" id="MobiDB-lite"/>
    </source>
</evidence>
<keyword evidence="4 7" id="KW-1133">Transmembrane helix</keyword>
<dbReference type="PANTHER" id="PTHR33885:SF3">
    <property type="entry name" value="PHAGE SHOCK PROTEIN C"/>
    <property type="match status" value="1"/>
</dbReference>
<name>A0A1H7GM98_9GAMM</name>
<dbReference type="OrthoDB" id="7359894at2"/>
<dbReference type="Proteomes" id="UP000199297">
    <property type="component" value="Unassembled WGS sequence"/>
</dbReference>
<keyword evidence="2" id="KW-1003">Cell membrane</keyword>
<dbReference type="AlphaFoldDB" id="A0A1H7GM98"/>
<accession>A0A1H7GM98</accession>
<evidence type="ECO:0000313" key="10">
    <source>
        <dbReference type="Proteomes" id="UP000199297"/>
    </source>
</evidence>
<keyword evidence="10" id="KW-1185">Reference proteome</keyword>
<gene>
    <name evidence="9" type="ORF">SAMN05216262_101243</name>
</gene>
<dbReference type="STRING" id="641665.GCA_002104455_00461"/>
<dbReference type="Pfam" id="PF04024">
    <property type="entry name" value="PspC"/>
    <property type="match status" value="1"/>
</dbReference>
<evidence type="ECO:0000256" key="4">
    <source>
        <dbReference type="ARBA" id="ARBA00022989"/>
    </source>
</evidence>
<keyword evidence="5 7" id="KW-0472">Membrane</keyword>
<evidence type="ECO:0000259" key="8">
    <source>
        <dbReference type="Pfam" id="PF04024"/>
    </source>
</evidence>
<comment type="subcellular location">
    <subcellularLocation>
        <location evidence="1">Cell membrane</location>
        <topology evidence="1">Single-pass membrane protein</topology>
    </subcellularLocation>
</comment>
<dbReference type="NCBIfam" id="TIGR02978">
    <property type="entry name" value="phageshock_pspC"/>
    <property type="match status" value="1"/>
</dbReference>
<feature type="domain" description="Phage shock protein PspC N-terminal" evidence="8">
    <location>
        <begin position="8"/>
        <end position="64"/>
    </location>
</feature>
<feature type="transmembrane region" description="Helical" evidence="7">
    <location>
        <begin position="34"/>
        <end position="62"/>
    </location>
</feature>
<sequence>MTRKCRGELYRNTSQGKLAGVCAGIADYFGWETWLVRILVVSGVLLGMGWFVVIYIAAWFILDKKPANAGHSKFKQGVHEQSQSSRQASGQQEAEDITQESIKVKSRIWQAGEPPKQAFHDIRRKFQTLERELQTIERYVTSPEFTVSREINKL</sequence>
<dbReference type="InterPro" id="IPR052027">
    <property type="entry name" value="PspC"/>
</dbReference>
<dbReference type="PANTHER" id="PTHR33885">
    <property type="entry name" value="PHAGE SHOCK PROTEIN C"/>
    <property type="match status" value="1"/>
</dbReference>
<protein>
    <submittedName>
        <fullName evidence="9">Phage shock protein C (PspC) family protein</fullName>
    </submittedName>
</protein>
<reference evidence="10" key="1">
    <citation type="submission" date="2016-10" db="EMBL/GenBank/DDBJ databases">
        <authorList>
            <person name="Varghese N."/>
            <person name="Submissions S."/>
        </authorList>
    </citation>
    <scope>NUCLEOTIDE SEQUENCE [LARGE SCALE GENOMIC DNA]</scope>
    <source>
        <strain evidence="10">CGMCC 1.9127</strain>
    </source>
</reference>